<keyword evidence="2" id="KW-1133">Transmembrane helix</keyword>
<evidence type="ECO:0000256" key="1">
    <source>
        <dbReference type="SAM" id="MobiDB-lite"/>
    </source>
</evidence>
<dbReference type="HOGENOM" id="CLU_1245304_0_0_1"/>
<sequence>MQIDGISVHLLLLSLPLCVAAYLLYTFLFRSQRPDVQRLSNELLSLWLTWDGCIHGLFIALATISPPTAATTSRIAIIWQQFTLPLPSGKFQPADVIAQMAVLFVMPIGISAVMRWHREGKRWREGEMVVAAMEIYATILGFIRFRPERLRDMSPERREAALTTWAAFFFLNILWVVIPAVLLWWNFRVLSIESNEPQEQHAYEKAEHDQNTISMEAEFEEQ</sequence>
<gene>
    <name evidence="3" type="ORF">DACRYDRAFT_20733</name>
</gene>
<evidence type="ECO:0000313" key="4">
    <source>
        <dbReference type="Proteomes" id="UP000030653"/>
    </source>
</evidence>
<evidence type="ECO:0000256" key="2">
    <source>
        <dbReference type="SAM" id="Phobius"/>
    </source>
</evidence>
<keyword evidence="2" id="KW-0472">Membrane</keyword>
<proteinExistence type="predicted"/>
<accession>M5G5T0</accession>
<dbReference type="EMBL" id="JH795858">
    <property type="protein sequence ID" value="EJU04074.1"/>
    <property type="molecule type" value="Genomic_DNA"/>
</dbReference>
<evidence type="ECO:0000313" key="3">
    <source>
        <dbReference type="EMBL" id="EJU04074.1"/>
    </source>
</evidence>
<feature type="transmembrane region" description="Helical" evidence="2">
    <location>
        <begin position="96"/>
        <end position="116"/>
    </location>
</feature>
<feature type="region of interest" description="Disordered" evidence="1">
    <location>
        <begin position="203"/>
        <end position="222"/>
    </location>
</feature>
<feature type="transmembrane region" description="Helical" evidence="2">
    <location>
        <begin position="128"/>
        <end position="145"/>
    </location>
</feature>
<dbReference type="Proteomes" id="UP000030653">
    <property type="component" value="Unassembled WGS sequence"/>
</dbReference>
<keyword evidence="2" id="KW-0812">Transmembrane</keyword>
<reference evidence="3 4" key="1">
    <citation type="journal article" date="2012" name="Science">
        <title>The Paleozoic origin of enzymatic lignin decomposition reconstructed from 31 fungal genomes.</title>
        <authorList>
            <person name="Floudas D."/>
            <person name="Binder M."/>
            <person name="Riley R."/>
            <person name="Barry K."/>
            <person name="Blanchette R.A."/>
            <person name="Henrissat B."/>
            <person name="Martinez A.T."/>
            <person name="Otillar R."/>
            <person name="Spatafora J.W."/>
            <person name="Yadav J.S."/>
            <person name="Aerts A."/>
            <person name="Benoit I."/>
            <person name="Boyd A."/>
            <person name="Carlson A."/>
            <person name="Copeland A."/>
            <person name="Coutinho P.M."/>
            <person name="de Vries R.P."/>
            <person name="Ferreira P."/>
            <person name="Findley K."/>
            <person name="Foster B."/>
            <person name="Gaskell J."/>
            <person name="Glotzer D."/>
            <person name="Gorecki P."/>
            <person name="Heitman J."/>
            <person name="Hesse C."/>
            <person name="Hori C."/>
            <person name="Igarashi K."/>
            <person name="Jurgens J.A."/>
            <person name="Kallen N."/>
            <person name="Kersten P."/>
            <person name="Kohler A."/>
            <person name="Kuees U."/>
            <person name="Kumar T.K.A."/>
            <person name="Kuo A."/>
            <person name="LaButti K."/>
            <person name="Larrondo L.F."/>
            <person name="Lindquist E."/>
            <person name="Ling A."/>
            <person name="Lombard V."/>
            <person name="Lucas S."/>
            <person name="Lundell T."/>
            <person name="Martin R."/>
            <person name="McLaughlin D.J."/>
            <person name="Morgenstern I."/>
            <person name="Morin E."/>
            <person name="Murat C."/>
            <person name="Nagy L.G."/>
            <person name="Nolan M."/>
            <person name="Ohm R.A."/>
            <person name="Patyshakuliyeva A."/>
            <person name="Rokas A."/>
            <person name="Ruiz-Duenas F.J."/>
            <person name="Sabat G."/>
            <person name="Salamov A."/>
            <person name="Samejima M."/>
            <person name="Schmutz J."/>
            <person name="Slot J.C."/>
            <person name="St John F."/>
            <person name="Stenlid J."/>
            <person name="Sun H."/>
            <person name="Sun S."/>
            <person name="Syed K."/>
            <person name="Tsang A."/>
            <person name="Wiebenga A."/>
            <person name="Young D."/>
            <person name="Pisabarro A."/>
            <person name="Eastwood D.C."/>
            <person name="Martin F."/>
            <person name="Cullen D."/>
            <person name="Grigoriev I.V."/>
            <person name="Hibbett D.S."/>
        </authorList>
    </citation>
    <scope>NUCLEOTIDE SEQUENCE [LARGE SCALE GENOMIC DNA]</scope>
    <source>
        <strain evidence="3 4">DJM-731 SS1</strain>
    </source>
</reference>
<feature type="transmembrane region" description="Helical" evidence="2">
    <location>
        <begin position="165"/>
        <end position="185"/>
    </location>
</feature>
<dbReference type="AlphaFoldDB" id="M5G5T0"/>
<name>M5G5T0_DACPD</name>
<keyword evidence="4" id="KW-1185">Reference proteome</keyword>
<dbReference type="RefSeq" id="XP_040630968.1">
    <property type="nucleotide sequence ID" value="XM_040772057.1"/>
</dbReference>
<evidence type="ECO:0008006" key="5">
    <source>
        <dbReference type="Google" id="ProtNLM"/>
    </source>
</evidence>
<feature type="transmembrane region" description="Helical" evidence="2">
    <location>
        <begin position="46"/>
        <end position="64"/>
    </location>
</feature>
<dbReference type="GeneID" id="63687119"/>
<organism evidence="3 4">
    <name type="scientific">Dacryopinax primogenitus (strain DJM 731)</name>
    <name type="common">Brown rot fungus</name>
    <dbReference type="NCBI Taxonomy" id="1858805"/>
    <lineage>
        <taxon>Eukaryota</taxon>
        <taxon>Fungi</taxon>
        <taxon>Dikarya</taxon>
        <taxon>Basidiomycota</taxon>
        <taxon>Agaricomycotina</taxon>
        <taxon>Dacrymycetes</taxon>
        <taxon>Dacrymycetales</taxon>
        <taxon>Dacrymycetaceae</taxon>
        <taxon>Dacryopinax</taxon>
    </lineage>
</organism>
<protein>
    <recommendedName>
        <fullName evidence="5">EXPERA domain-containing protein</fullName>
    </recommendedName>
</protein>
<dbReference type="OrthoDB" id="58557at2759"/>
<feature type="transmembrane region" description="Helical" evidence="2">
    <location>
        <begin position="6"/>
        <end position="25"/>
    </location>
</feature>